<reference evidence="2" key="1">
    <citation type="submission" date="2022-11" db="EMBL/GenBank/DDBJ databases">
        <title>Genome Resource of Sclerotinia nivalis Strain SnTB1, a Plant Pathogen Isolated from American Ginseng.</title>
        <authorList>
            <person name="Fan S."/>
        </authorList>
    </citation>
    <scope>NUCLEOTIDE SEQUENCE</scope>
    <source>
        <strain evidence="2">SnTB1</strain>
    </source>
</reference>
<dbReference type="GO" id="GO:0004497">
    <property type="term" value="F:monooxygenase activity"/>
    <property type="evidence" value="ECO:0007669"/>
    <property type="project" value="InterPro"/>
</dbReference>
<organism evidence="2 3">
    <name type="scientific">Sclerotinia nivalis</name>
    <dbReference type="NCBI Taxonomy" id="352851"/>
    <lineage>
        <taxon>Eukaryota</taxon>
        <taxon>Fungi</taxon>
        <taxon>Dikarya</taxon>
        <taxon>Ascomycota</taxon>
        <taxon>Pezizomycotina</taxon>
        <taxon>Leotiomycetes</taxon>
        <taxon>Helotiales</taxon>
        <taxon>Sclerotiniaceae</taxon>
        <taxon>Sclerotinia</taxon>
    </lineage>
</organism>
<dbReference type="AlphaFoldDB" id="A0A9X0ANU8"/>
<dbReference type="GO" id="GO:0020037">
    <property type="term" value="F:heme binding"/>
    <property type="evidence" value="ECO:0007669"/>
    <property type="project" value="InterPro"/>
</dbReference>
<gene>
    <name evidence="2" type="ORF">OCU04_005292</name>
</gene>
<evidence type="ECO:0000256" key="1">
    <source>
        <dbReference type="ARBA" id="ARBA00023026"/>
    </source>
</evidence>
<evidence type="ECO:0008006" key="4">
    <source>
        <dbReference type="Google" id="ProtNLM"/>
    </source>
</evidence>
<name>A0A9X0ANU8_9HELO</name>
<dbReference type="InterPro" id="IPR001128">
    <property type="entry name" value="Cyt_P450"/>
</dbReference>
<dbReference type="GO" id="GO:0016705">
    <property type="term" value="F:oxidoreductase activity, acting on paired donors, with incorporation or reduction of molecular oxygen"/>
    <property type="evidence" value="ECO:0007669"/>
    <property type="project" value="InterPro"/>
</dbReference>
<dbReference type="InterPro" id="IPR036396">
    <property type="entry name" value="Cyt_P450_sf"/>
</dbReference>
<proteinExistence type="predicted"/>
<dbReference type="GO" id="GO:0005506">
    <property type="term" value="F:iron ion binding"/>
    <property type="evidence" value="ECO:0007669"/>
    <property type="project" value="InterPro"/>
</dbReference>
<keyword evidence="3" id="KW-1185">Reference proteome</keyword>
<dbReference type="SUPFAM" id="SSF48264">
    <property type="entry name" value="Cytochrome P450"/>
    <property type="match status" value="1"/>
</dbReference>
<accession>A0A9X0ANU8</accession>
<dbReference type="EMBL" id="JAPEIS010000005">
    <property type="protein sequence ID" value="KAJ8066207.1"/>
    <property type="molecule type" value="Genomic_DNA"/>
</dbReference>
<sequence length="181" mass="20810">MMSLAHFLNFARDTHLDSQVKTNSFVAALLDQNRWLSFGNEVNLMKRYHPFRPIKRWWNNRRMEQYIWRELNLRFKSKHGHGKATKNLRSKTIIDLALDNYLASKPQSNSVDAIDTIFRDSTTSQIRTFVFAGHDTTSSTMCYAFHLLSTHPKARQLLIAEHGLILGPDHNQAATKILGGG</sequence>
<dbReference type="Proteomes" id="UP001152300">
    <property type="component" value="Unassembled WGS sequence"/>
</dbReference>
<evidence type="ECO:0000313" key="3">
    <source>
        <dbReference type="Proteomes" id="UP001152300"/>
    </source>
</evidence>
<comment type="caution">
    <text evidence="2">The sequence shown here is derived from an EMBL/GenBank/DDBJ whole genome shotgun (WGS) entry which is preliminary data.</text>
</comment>
<dbReference type="Gene3D" id="1.10.630.10">
    <property type="entry name" value="Cytochrome P450"/>
    <property type="match status" value="1"/>
</dbReference>
<dbReference type="Pfam" id="PF00067">
    <property type="entry name" value="p450"/>
    <property type="match status" value="1"/>
</dbReference>
<keyword evidence="1" id="KW-0843">Virulence</keyword>
<protein>
    <recommendedName>
        <fullName evidence="4">Cytochrome P450</fullName>
    </recommendedName>
</protein>
<evidence type="ECO:0000313" key="2">
    <source>
        <dbReference type="EMBL" id="KAJ8066207.1"/>
    </source>
</evidence>
<dbReference type="OrthoDB" id="10029320at2759"/>